<proteinExistence type="predicted"/>
<reference evidence="1" key="1">
    <citation type="submission" date="2019-08" db="EMBL/GenBank/DDBJ databases">
        <authorList>
            <person name="Kucharzyk K."/>
            <person name="Murdoch R.W."/>
            <person name="Higgins S."/>
            <person name="Loffler F."/>
        </authorList>
    </citation>
    <scope>NUCLEOTIDE SEQUENCE</scope>
</reference>
<dbReference type="EMBL" id="VSSQ01064295">
    <property type="protein sequence ID" value="MPN17220.1"/>
    <property type="molecule type" value="Genomic_DNA"/>
</dbReference>
<sequence length="71" mass="7880">MSCAIVFCEKPLAEFVIKNLNYIRVVSGRLHGWRRSGQVPLLKISACVVNKAVAEIGRKLPLPAHLDRGHC</sequence>
<accession>A0A645FTH2</accession>
<comment type="caution">
    <text evidence="1">The sequence shown here is derived from an EMBL/GenBank/DDBJ whole genome shotgun (WGS) entry which is preliminary data.</text>
</comment>
<name>A0A645FTH2_9ZZZZ</name>
<evidence type="ECO:0000313" key="1">
    <source>
        <dbReference type="EMBL" id="MPN17220.1"/>
    </source>
</evidence>
<dbReference type="AlphaFoldDB" id="A0A645FTH2"/>
<protein>
    <submittedName>
        <fullName evidence="1">Uncharacterized protein</fullName>
    </submittedName>
</protein>
<gene>
    <name evidence="1" type="ORF">SDC9_164570</name>
</gene>
<organism evidence="1">
    <name type="scientific">bioreactor metagenome</name>
    <dbReference type="NCBI Taxonomy" id="1076179"/>
    <lineage>
        <taxon>unclassified sequences</taxon>
        <taxon>metagenomes</taxon>
        <taxon>ecological metagenomes</taxon>
    </lineage>
</organism>